<dbReference type="SUPFAM" id="SSF49764">
    <property type="entry name" value="HSP20-like chaperones"/>
    <property type="match status" value="1"/>
</dbReference>
<dbReference type="CDD" id="cd06472">
    <property type="entry name" value="ACD_ScHsp26_like"/>
    <property type="match status" value="1"/>
</dbReference>
<organism evidence="7 8">
    <name type="scientific">Ceratodon purpureus</name>
    <name type="common">Fire moss</name>
    <name type="synonym">Dicranum purpureum</name>
    <dbReference type="NCBI Taxonomy" id="3225"/>
    <lineage>
        <taxon>Eukaryota</taxon>
        <taxon>Viridiplantae</taxon>
        <taxon>Streptophyta</taxon>
        <taxon>Embryophyta</taxon>
        <taxon>Bryophyta</taxon>
        <taxon>Bryophytina</taxon>
        <taxon>Bryopsida</taxon>
        <taxon>Dicranidae</taxon>
        <taxon>Pseudoditrichales</taxon>
        <taxon>Ditrichaceae</taxon>
        <taxon>Ceratodon</taxon>
    </lineage>
</organism>
<dbReference type="InterPro" id="IPR008978">
    <property type="entry name" value="HSP20-like_chaperone"/>
</dbReference>
<dbReference type="Pfam" id="PF00011">
    <property type="entry name" value="HSP20"/>
    <property type="match status" value="1"/>
</dbReference>
<protein>
    <recommendedName>
        <fullName evidence="9">SHSP domain-containing protein</fullName>
    </recommendedName>
</protein>
<dbReference type="InterPro" id="IPR002068">
    <property type="entry name" value="A-crystallin/Hsp20_dom"/>
</dbReference>
<evidence type="ECO:0000256" key="3">
    <source>
        <dbReference type="RuleBase" id="RU003616"/>
    </source>
</evidence>
<dbReference type="Gene3D" id="2.60.40.790">
    <property type="match status" value="1"/>
</dbReference>
<dbReference type="InterPro" id="IPR007052">
    <property type="entry name" value="CS_dom"/>
</dbReference>
<comment type="similarity">
    <text evidence="2 3">Belongs to the small heat shock protein (HSP20) family.</text>
</comment>
<accession>A0A8T0J320</accession>
<dbReference type="Proteomes" id="UP000822688">
    <property type="component" value="Chromosome 1"/>
</dbReference>
<name>A0A8T0J320_CERPU</name>
<keyword evidence="1" id="KW-0346">Stress response</keyword>
<feature type="domain" description="CS" evidence="6">
    <location>
        <begin position="44"/>
        <end position="150"/>
    </location>
</feature>
<evidence type="ECO:0000259" key="5">
    <source>
        <dbReference type="PROSITE" id="PS01031"/>
    </source>
</evidence>
<feature type="domain" description="SHSP" evidence="5">
    <location>
        <begin position="40"/>
        <end position="155"/>
    </location>
</feature>
<evidence type="ECO:0000256" key="4">
    <source>
        <dbReference type="SAM" id="MobiDB-lite"/>
    </source>
</evidence>
<dbReference type="InterPro" id="IPR031107">
    <property type="entry name" value="Small_HSP"/>
</dbReference>
<reference evidence="7" key="1">
    <citation type="submission" date="2020-06" db="EMBL/GenBank/DDBJ databases">
        <title>WGS assembly of Ceratodon purpureus strain R40.</title>
        <authorList>
            <person name="Carey S.B."/>
            <person name="Jenkins J."/>
            <person name="Shu S."/>
            <person name="Lovell J.T."/>
            <person name="Sreedasyam A."/>
            <person name="Maumus F."/>
            <person name="Tiley G.P."/>
            <person name="Fernandez-Pozo N."/>
            <person name="Barry K."/>
            <person name="Chen C."/>
            <person name="Wang M."/>
            <person name="Lipzen A."/>
            <person name="Daum C."/>
            <person name="Saski C.A."/>
            <person name="Payton A.C."/>
            <person name="Mcbreen J.C."/>
            <person name="Conrad R.E."/>
            <person name="Kollar L.M."/>
            <person name="Olsson S."/>
            <person name="Huttunen S."/>
            <person name="Landis J.B."/>
            <person name="Wickett N.J."/>
            <person name="Johnson M.G."/>
            <person name="Rensing S.A."/>
            <person name="Grimwood J."/>
            <person name="Schmutz J."/>
            <person name="Mcdaniel S.F."/>
        </authorList>
    </citation>
    <scope>NUCLEOTIDE SEQUENCE</scope>
    <source>
        <strain evidence="7">R40</strain>
    </source>
</reference>
<evidence type="ECO:0000259" key="6">
    <source>
        <dbReference type="PROSITE" id="PS51203"/>
    </source>
</evidence>
<keyword evidence="8" id="KW-1185">Reference proteome</keyword>
<evidence type="ECO:0000256" key="2">
    <source>
        <dbReference type="PROSITE-ProRule" id="PRU00285"/>
    </source>
</evidence>
<gene>
    <name evidence="7" type="ORF">KC19_1G091000</name>
</gene>
<dbReference type="PANTHER" id="PTHR11527">
    <property type="entry name" value="HEAT-SHOCK PROTEIN 20 FAMILY MEMBER"/>
    <property type="match status" value="1"/>
</dbReference>
<feature type="region of interest" description="Disordered" evidence="4">
    <location>
        <begin position="145"/>
        <end position="186"/>
    </location>
</feature>
<evidence type="ECO:0000313" key="8">
    <source>
        <dbReference type="Proteomes" id="UP000822688"/>
    </source>
</evidence>
<evidence type="ECO:0008006" key="9">
    <source>
        <dbReference type="Google" id="ProtNLM"/>
    </source>
</evidence>
<dbReference type="EMBL" id="CM026421">
    <property type="protein sequence ID" value="KAG0590334.1"/>
    <property type="molecule type" value="Genomic_DNA"/>
</dbReference>
<evidence type="ECO:0000313" key="7">
    <source>
        <dbReference type="EMBL" id="KAG0590334.1"/>
    </source>
</evidence>
<dbReference type="PROSITE" id="PS01031">
    <property type="entry name" value="SHSP"/>
    <property type="match status" value="1"/>
</dbReference>
<dbReference type="PROSITE" id="PS51203">
    <property type="entry name" value="CS"/>
    <property type="match status" value="1"/>
</dbReference>
<sequence>MALSSFFGGRRNNVWDAVPDPLEVMVSLFDNAPATSFARDARAVASTSVDWKETPSEHVFKADLPGLRKEDVQVQIEDGRTLSISGQRQKEEVQKTDTWHRVERSSGSFMRKFRLPESADLDRITAKVDSGVLTVVVPKVEKQKSEARRIEIGGGASQPAAIDHEEKPVVDEQNGAPGTPAQAQAQ</sequence>
<dbReference type="FunFam" id="2.60.40.790:FF:000009">
    <property type="entry name" value="17.6 kDa class I heat shock protein-like"/>
    <property type="match status" value="1"/>
</dbReference>
<dbReference type="AlphaFoldDB" id="A0A8T0J320"/>
<proteinExistence type="inferred from homology"/>
<comment type="caution">
    <text evidence="7">The sequence shown here is derived from an EMBL/GenBank/DDBJ whole genome shotgun (WGS) entry which is preliminary data.</text>
</comment>
<evidence type="ECO:0000256" key="1">
    <source>
        <dbReference type="ARBA" id="ARBA00023016"/>
    </source>
</evidence>